<dbReference type="RefSeq" id="WP_090230425.1">
    <property type="nucleotide sequence ID" value="NZ_FNJC01000005.1"/>
</dbReference>
<gene>
    <name evidence="1" type="ORF">SAMN04488061_3350</name>
</gene>
<sequence>MREHPRIIVPPGVEALDMRPAQKDIRARYGRAYHVNKDCLRDVAALWGIGPEHECINDAGVFMPYQSIDLRAGRCSAEIRYAASPSGLWAMDTSHMTATSGNGSSPSIWNRVAFLSDDDARAAGLYALMELFRHIAAAGRPEAVEASKLVSLLEDERTPQLTLF</sequence>
<evidence type="ECO:0000313" key="1">
    <source>
        <dbReference type="EMBL" id="SDP56905.1"/>
    </source>
</evidence>
<reference evidence="1 2" key="1">
    <citation type="submission" date="2016-10" db="EMBL/GenBank/DDBJ databases">
        <authorList>
            <person name="Varghese N."/>
            <person name="Submissions S."/>
        </authorList>
    </citation>
    <scope>NUCLEOTIDE SEQUENCE [LARGE SCALE GENOMIC DNA]</scope>
    <source>
        <strain evidence="1 2">CGMCC 1.6497</strain>
    </source>
</reference>
<organism evidence="1 2">
    <name type="scientific">Filomicrobium insigne</name>
    <dbReference type="NCBI Taxonomy" id="418854"/>
    <lineage>
        <taxon>Bacteria</taxon>
        <taxon>Pseudomonadati</taxon>
        <taxon>Pseudomonadota</taxon>
        <taxon>Alphaproteobacteria</taxon>
        <taxon>Hyphomicrobiales</taxon>
        <taxon>Hyphomicrobiaceae</taxon>
        <taxon>Filomicrobium</taxon>
    </lineage>
</organism>
<proteinExistence type="predicted"/>
<name>A0A1H0TSZ4_9HYPH</name>
<evidence type="ECO:0000313" key="2">
    <source>
        <dbReference type="Proteomes" id="UP000198795"/>
    </source>
</evidence>
<accession>A0A1H0TSZ4</accession>
<protein>
    <submittedName>
        <fullName evidence="1">Uncharacterized protein</fullName>
    </submittedName>
</protein>
<dbReference type="Proteomes" id="UP000198795">
    <property type="component" value="Unassembled WGS sequence"/>
</dbReference>
<keyword evidence="2" id="KW-1185">Reference proteome</keyword>
<comment type="caution">
    <text evidence="1">The sequence shown here is derived from an EMBL/GenBank/DDBJ whole genome shotgun (WGS) entry which is preliminary data.</text>
</comment>
<dbReference type="EMBL" id="FNJC01000005">
    <property type="protein sequence ID" value="SDP56905.1"/>
    <property type="molecule type" value="Genomic_DNA"/>
</dbReference>